<reference evidence="2 3" key="1">
    <citation type="submission" date="2023-10" db="EMBL/GenBank/DDBJ databases">
        <title>Chromosome-scale genome assembly provides insights into flower coloration mechanisms of Canna indica.</title>
        <authorList>
            <person name="Li C."/>
        </authorList>
    </citation>
    <scope>NUCLEOTIDE SEQUENCE [LARGE SCALE GENOMIC DNA]</scope>
    <source>
        <tissue evidence="2">Flower</tissue>
    </source>
</reference>
<proteinExistence type="predicted"/>
<evidence type="ECO:0000313" key="2">
    <source>
        <dbReference type="EMBL" id="WOL16378.1"/>
    </source>
</evidence>
<dbReference type="Proteomes" id="UP001327560">
    <property type="component" value="Chromosome 8"/>
</dbReference>
<dbReference type="AlphaFoldDB" id="A0AAQ3QNZ4"/>
<dbReference type="InterPro" id="IPR008700">
    <property type="entry name" value="TypeIII_avirulence_cleave"/>
</dbReference>
<keyword evidence="3" id="KW-1185">Reference proteome</keyword>
<dbReference type="EMBL" id="CP136897">
    <property type="protein sequence ID" value="WOL16378.1"/>
    <property type="molecule type" value="Genomic_DNA"/>
</dbReference>
<gene>
    <name evidence="2" type="ORF">Cni_G25165</name>
</gene>
<protein>
    <recommendedName>
        <fullName evidence="1">RIN4 pathogenic type III effector avirulence factor Avr cleavage site domain-containing protein</fullName>
    </recommendedName>
</protein>
<organism evidence="2 3">
    <name type="scientific">Canna indica</name>
    <name type="common">Indian-shot</name>
    <dbReference type="NCBI Taxonomy" id="4628"/>
    <lineage>
        <taxon>Eukaryota</taxon>
        <taxon>Viridiplantae</taxon>
        <taxon>Streptophyta</taxon>
        <taxon>Embryophyta</taxon>
        <taxon>Tracheophyta</taxon>
        <taxon>Spermatophyta</taxon>
        <taxon>Magnoliopsida</taxon>
        <taxon>Liliopsida</taxon>
        <taxon>Zingiberales</taxon>
        <taxon>Cannaceae</taxon>
        <taxon>Canna</taxon>
    </lineage>
</organism>
<dbReference type="PANTHER" id="PTHR33882:SF11">
    <property type="entry name" value="RPM1-INTERACTING PROTEIN 4 (RIN4) FAMILY PROTEIN"/>
    <property type="match status" value="1"/>
</dbReference>
<evidence type="ECO:0000259" key="1">
    <source>
        <dbReference type="Pfam" id="PF05627"/>
    </source>
</evidence>
<feature type="domain" description="RIN4 pathogenic type III effector avirulence factor Avr cleavage site" evidence="1">
    <location>
        <begin position="10"/>
        <end position="40"/>
    </location>
</feature>
<accession>A0AAQ3QNZ4</accession>
<evidence type="ECO:0000313" key="3">
    <source>
        <dbReference type="Proteomes" id="UP001327560"/>
    </source>
</evidence>
<name>A0AAQ3QNZ4_9LILI</name>
<dbReference type="PANTHER" id="PTHR33882">
    <property type="entry name" value="PATHOGENIC TYPE III EFFECTOR AVIRULENCE FACTOR AVR AVRRPT-CLEAVAGE: CLEAVAGE SITE PROTEIN"/>
    <property type="match status" value="1"/>
</dbReference>
<sequence length="95" mass="11436">MEKRSEKRNWISVPQFGGWDKKNSALDYSMVFSRVRSNRKKHMNELRPCSLFKNDSLDKKEKKKCITYQQREKNQPPLVLICSMLKTETYYRSDL</sequence>
<dbReference type="Pfam" id="PF05627">
    <property type="entry name" value="AvrRpt-cleavage"/>
    <property type="match status" value="1"/>
</dbReference>